<feature type="domain" description="Beta-galactosidase C-terminal" evidence="2">
    <location>
        <begin position="46"/>
        <end position="98"/>
    </location>
</feature>
<gene>
    <name evidence="3" type="ORF">ACFFR3_39985</name>
</gene>
<name>A0ABV5NZN0_9ACTN</name>
<evidence type="ECO:0000313" key="3">
    <source>
        <dbReference type="EMBL" id="MFB9475707.1"/>
    </source>
</evidence>
<organism evidence="3 4">
    <name type="scientific">Nonomuraea salmonea</name>
    <dbReference type="NCBI Taxonomy" id="46181"/>
    <lineage>
        <taxon>Bacteria</taxon>
        <taxon>Bacillati</taxon>
        <taxon>Actinomycetota</taxon>
        <taxon>Actinomycetes</taxon>
        <taxon>Streptosporangiales</taxon>
        <taxon>Streptosporangiaceae</taxon>
        <taxon>Nonomuraea</taxon>
    </lineage>
</organism>
<dbReference type="InterPro" id="IPR013780">
    <property type="entry name" value="Glyco_hydro_b"/>
</dbReference>
<dbReference type="Pfam" id="PF08533">
    <property type="entry name" value="Glyco_hydro_42C"/>
    <property type="match status" value="1"/>
</dbReference>
<dbReference type="EMBL" id="JBHMCF010000042">
    <property type="protein sequence ID" value="MFB9475707.1"/>
    <property type="molecule type" value="Genomic_DNA"/>
</dbReference>
<feature type="compositionally biased region" description="Low complexity" evidence="1">
    <location>
        <begin position="1"/>
        <end position="29"/>
    </location>
</feature>
<evidence type="ECO:0000256" key="1">
    <source>
        <dbReference type="SAM" id="MobiDB-lite"/>
    </source>
</evidence>
<dbReference type="Gene3D" id="2.60.40.1180">
    <property type="entry name" value="Golgi alpha-mannosidase II"/>
    <property type="match status" value="1"/>
</dbReference>
<dbReference type="Proteomes" id="UP001589568">
    <property type="component" value="Unassembled WGS sequence"/>
</dbReference>
<keyword evidence="4" id="KW-1185">Reference proteome</keyword>
<dbReference type="RefSeq" id="WP_379484815.1">
    <property type="nucleotide sequence ID" value="NZ_JBHMCF010000042.1"/>
</dbReference>
<comment type="caution">
    <text evidence="3">The sequence shown here is derived from an EMBL/GenBank/DDBJ whole genome shotgun (WGS) entry which is preliminary data.</text>
</comment>
<reference evidence="3 4" key="1">
    <citation type="submission" date="2024-09" db="EMBL/GenBank/DDBJ databases">
        <authorList>
            <person name="Sun Q."/>
            <person name="Mori K."/>
        </authorList>
    </citation>
    <scope>NUCLEOTIDE SEQUENCE [LARGE SCALE GENOMIC DNA]</scope>
    <source>
        <strain evidence="3 4">JCM 3324</strain>
    </source>
</reference>
<evidence type="ECO:0000259" key="2">
    <source>
        <dbReference type="Pfam" id="PF08533"/>
    </source>
</evidence>
<proteinExistence type="predicted"/>
<sequence>RASAAEGRASAAEGRASAAGGRASAGLGAKPLVVAGEPRVTVRSAVNARGERLWFVHNWSDRASTVTLTAQATEVTGSRDPLPPGPLRLAPFDVRVVR</sequence>
<feature type="region of interest" description="Disordered" evidence="1">
    <location>
        <begin position="1"/>
        <end position="30"/>
    </location>
</feature>
<protein>
    <submittedName>
        <fullName evidence="3">Beta-galactosidase C-terminal domain</fullName>
    </submittedName>
</protein>
<evidence type="ECO:0000313" key="4">
    <source>
        <dbReference type="Proteomes" id="UP001589568"/>
    </source>
</evidence>
<dbReference type="InterPro" id="IPR013739">
    <property type="entry name" value="Beta_galactosidase_C"/>
</dbReference>
<feature type="non-terminal residue" evidence="3">
    <location>
        <position position="1"/>
    </location>
</feature>
<accession>A0ABV5NZN0</accession>